<sequence length="118" mass="12606">MSQTPEDEQRIAGRSDLLPEEEQAGSEDREAQAEAILEESDERVDDPEGTRRESTQTPGPSDDAAVSEVGRMDPADADTPIADGDAAASYPTSESGEAQEPEPEAGPNANPHRDEDTR</sequence>
<gene>
    <name evidence="2" type="ORF">F0U47_09825</name>
</gene>
<name>A0A5B1M3D4_9ACTN</name>
<keyword evidence="3" id="KW-1185">Reference proteome</keyword>
<evidence type="ECO:0000313" key="3">
    <source>
        <dbReference type="Proteomes" id="UP000324351"/>
    </source>
</evidence>
<feature type="compositionally biased region" description="Acidic residues" evidence="1">
    <location>
        <begin position="36"/>
        <end position="45"/>
    </location>
</feature>
<reference evidence="2 3" key="1">
    <citation type="submission" date="2019-09" db="EMBL/GenBank/DDBJ databases">
        <title>Nocardioides panacisoli sp. nov., isolated from the soil of a ginseng field.</title>
        <authorList>
            <person name="Cho C."/>
        </authorList>
    </citation>
    <scope>NUCLEOTIDE SEQUENCE [LARGE SCALE GENOMIC DNA]</scope>
    <source>
        <strain evidence="2 3">BN140041</strain>
    </source>
</reference>
<reference evidence="2 3" key="2">
    <citation type="submission" date="2019-09" db="EMBL/GenBank/DDBJ databases">
        <authorList>
            <person name="Jin C."/>
        </authorList>
    </citation>
    <scope>NUCLEOTIDE SEQUENCE [LARGE SCALE GENOMIC DNA]</scope>
    <source>
        <strain evidence="2 3">BN140041</strain>
    </source>
</reference>
<dbReference type="AlphaFoldDB" id="A0A5B1M3D4"/>
<proteinExistence type="predicted"/>
<dbReference type="Proteomes" id="UP000324351">
    <property type="component" value="Unassembled WGS sequence"/>
</dbReference>
<accession>A0A5B1M3D4</accession>
<dbReference type="RefSeq" id="WP_149750105.1">
    <property type="nucleotide sequence ID" value="NZ_VUJW01000003.1"/>
</dbReference>
<feature type="region of interest" description="Disordered" evidence="1">
    <location>
        <begin position="1"/>
        <end position="118"/>
    </location>
</feature>
<organism evidence="2 3">
    <name type="scientific">Nocardioides antri</name>
    <dbReference type="NCBI Taxonomy" id="2607659"/>
    <lineage>
        <taxon>Bacteria</taxon>
        <taxon>Bacillati</taxon>
        <taxon>Actinomycetota</taxon>
        <taxon>Actinomycetes</taxon>
        <taxon>Propionibacteriales</taxon>
        <taxon>Nocardioidaceae</taxon>
        <taxon>Nocardioides</taxon>
    </lineage>
</organism>
<protein>
    <submittedName>
        <fullName evidence="2">Uncharacterized protein</fullName>
    </submittedName>
</protein>
<dbReference type="EMBL" id="VUJW01000003">
    <property type="protein sequence ID" value="KAA1427725.1"/>
    <property type="molecule type" value="Genomic_DNA"/>
</dbReference>
<comment type="caution">
    <text evidence="2">The sequence shown here is derived from an EMBL/GenBank/DDBJ whole genome shotgun (WGS) entry which is preliminary data.</text>
</comment>
<evidence type="ECO:0000313" key="2">
    <source>
        <dbReference type="EMBL" id="KAA1427725.1"/>
    </source>
</evidence>
<evidence type="ECO:0000256" key="1">
    <source>
        <dbReference type="SAM" id="MobiDB-lite"/>
    </source>
</evidence>